<dbReference type="InterPro" id="IPR016188">
    <property type="entry name" value="PurM-like_N"/>
</dbReference>
<dbReference type="Pfam" id="PF02769">
    <property type="entry name" value="AIRS_C"/>
    <property type="match status" value="1"/>
</dbReference>
<dbReference type="GO" id="GO:0005524">
    <property type="term" value="F:ATP binding"/>
    <property type="evidence" value="ECO:0007669"/>
    <property type="project" value="UniProtKB-UniRule"/>
</dbReference>
<feature type="binding site" evidence="2">
    <location>
        <position position="146"/>
    </location>
    <ligand>
        <name>ATP</name>
        <dbReference type="ChEBI" id="CHEBI:30616"/>
    </ligand>
</feature>
<feature type="binding site" evidence="2">
    <location>
        <position position="75"/>
    </location>
    <ligand>
        <name>Mg(2+)</name>
        <dbReference type="ChEBI" id="CHEBI:18420"/>
        <label>4</label>
    </ligand>
</feature>
<evidence type="ECO:0000313" key="5">
    <source>
        <dbReference type="EMBL" id="PLK59356.1"/>
    </source>
</evidence>
<feature type="binding site" evidence="2">
    <location>
        <position position="263"/>
    </location>
    <ligand>
        <name>substrate</name>
    </ligand>
</feature>
<dbReference type="OrthoDB" id="9802811at2"/>
<dbReference type="NCBIfam" id="TIGR01379">
    <property type="entry name" value="thiL"/>
    <property type="match status" value="1"/>
</dbReference>
<comment type="caution">
    <text evidence="5">The sequence shown here is derived from an EMBL/GenBank/DDBJ whole genome shotgun (WGS) entry which is preliminary data.</text>
</comment>
<gene>
    <name evidence="2" type="primary">thiL</name>
    <name evidence="5" type="ORF">CEX73_00240</name>
</gene>
<dbReference type="InterPro" id="IPR006283">
    <property type="entry name" value="ThiL-like"/>
</dbReference>
<dbReference type="HAMAP" id="MF_02128">
    <property type="entry name" value="TMP_kinase"/>
    <property type="match status" value="1"/>
</dbReference>
<dbReference type="Proteomes" id="UP000234253">
    <property type="component" value="Unassembled WGS sequence"/>
</dbReference>
<feature type="binding site" evidence="2">
    <location>
        <position position="46"/>
    </location>
    <ligand>
        <name>Mg(2+)</name>
        <dbReference type="ChEBI" id="CHEBI:18420"/>
        <label>1</label>
    </ligand>
</feature>
<feature type="binding site" evidence="2">
    <location>
        <position position="30"/>
    </location>
    <ligand>
        <name>Mg(2+)</name>
        <dbReference type="ChEBI" id="CHEBI:18420"/>
        <label>3</label>
    </ligand>
</feature>
<feature type="binding site" evidence="2">
    <location>
        <position position="319"/>
    </location>
    <ligand>
        <name>substrate</name>
    </ligand>
</feature>
<organism evidence="5 6">
    <name type="scientific">Candidatus Palibaumannia cicadellinicola</name>
    <dbReference type="NCBI Taxonomy" id="186490"/>
    <lineage>
        <taxon>Bacteria</taxon>
        <taxon>Pseudomonadati</taxon>
        <taxon>Pseudomonadota</taxon>
        <taxon>Gammaproteobacteria</taxon>
        <taxon>Candidatus Palibaumannia</taxon>
    </lineage>
</organism>
<dbReference type="GO" id="GO:0009228">
    <property type="term" value="P:thiamine biosynthetic process"/>
    <property type="evidence" value="ECO:0007669"/>
    <property type="project" value="UniProtKB-KW"/>
</dbReference>
<feature type="binding site" evidence="2">
    <location>
        <begin position="121"/>
        <end position="122"/>
    </location>
    <ligand>
        <name>ATP</name>
        <dbReference type="ChEBI" id="CHEBI:30616"/>
    </ligand>
</feature>
<evidence type="ECO:0000256" key="2">
    <source>
        <dbReference type="HAMAP-Rule" id="MF_02128"/>
    </source>
</evidence>
<dbReference type="SUPFAM" id="SSF56042">
    <property type="entry name" value="PurM C-terminal domain-like"/>
    <property type="match status" value="1"/>
</dbReference>
<feature type="binding site" evidence="2">
    <location>
        <position position="30"/>
    </location>
    <ligand>
        <name>Mg(2+)</name>
        <dbReference type="ChEBI" id="CHEBI:18420"/>
        <label>4</label>
    </ligand>
</feature>
<dbReference type="GO" id="GO:0009229">
    <property type="term" value="P:thiamine diphosphate biosynthetic process"/>
    <property type="evidence" value="ECO:0007669"/>
    <property type="project" value="UniProtKB-UniRule"/>
</dbReference>
<comment type="function">
    <text evidence="2">Catalyzes the ATP-dependent phosphorylation of thiamine-monophosphate (TMP) to form thiamine-pyrophosphate (TPP), the active form of vitamin B1.</text>
</comment>
<feature type="binding site" evidence="2">
    <location>
        <position position="47"/>
    </location>
    <ligand>
        <name>Mg(2+)</name>
        <dbReference type="ChEBI" id="CHEBI:18420"/>
        <label>2</label>
    </ligand>
</feature>
<evidence type="ECO:0000259" key="4">
    <source>
        <dbReference type="Pfam" id="PF02769"/>
    </source>
</evidence>
<dbReference type="InterPro" id="IPR036921">
    <property type="entry name" value="PurM-like_N_sf"/>
</dbReference>
<dbReference type="InterPro" id="IPR010918">
    <property type="entry name" value="PurM-like_C_dom"/>
</dbReference>
<keyword evidence="2" id="KW-0460">Magnesium</keyword>
<keyword evidence="2" id="KW-0479">Metal-binding</keyword>
<dbReference type="GO" id="GO:0000287">
    <property type="term" value="F:magnesium ion binding"/>
    <property type="evidence" value="ECO:0007669"/>
    <property type="project" value="UniProtKB-UniRule"/>
</dbReference>
<comment type="pathway">
    <text evidence="2">Cofactor biosynthesis; thiamine diphosphate biosynthesis; thiamine diphosphate from thiamine phosphate: step 1/1.</text>
</comment>
<dbReference type="PIRSF" id="PIRSF005303">
    <property type="entry name" value="Thiam_monoph_kin"/>
    <property type="match status" value="1"/>
</dbReference>
<dbReference type="PANTHER" id="PTHR30270">
    <property type="entry name" value="THIAMINE-MONOPHOSPHATE KINASE"/>
    <property type="match status" value="1"/>
</dbReference>
<name>A0A2N4XXM6_9GAMM</name>
<accession>A0A2N4XXM6</accession>
<dbReference type="NCBIfam" id="NF004350">
    <property type="entry name" value="PRK05731.1-1"/>
    <property type="match status" value="1"/>
</dbReference>
<dbReference type="RefSeq" id="WP_101626655.1">
    <property type="nucleotide sequence ID" value="NZ_NJPO01000009.1"/>
</dbReference>
<evidence type="ECO:0000313" key="6">
    <source>
        <dbReference type="Proteomes" id="UP000234253"/>
    </source>
</evidence>
<keyword evidence="2 5" id="KW-0418">Kinase</keyword>
<proteinExistence type="inferred from homology"/>
<feature type="binding site" evidence="2">
    <location>
        <position position="215"/>
    </location>
    <ligand>
        <name>Mg(2+)</name>
        <dbReference type="ChEBI" id="CHEBI:18420"/>
        <label>5</label>
    </ligand>
</feature>
<feature type="binding site" evidence="2">
    <location>
        <position position="54"/>
    </location>
    <ligand>
        <name>substrate</name>
    </ligand>
</feature>
<sequence length="333" mass="36577">MACGEFEIINRYFNQMRNTRPDVLVGIGDDCALLSVVGTKLIAISTDTLVAGTHFLPEIDPVDLGYKSLAVNLSDLAAMGADPSWLSLSLTLPSADEAWVAAYSDSLFQQLNYYNMQLIGGDTTRGPLSLTLTVHGLIPVGQALTRSGACIDDFVYVTGTLGDSAAGLAILQNQLQVNNEEDRQYLLGRHLRPEPRILQGQILRDIASAAIDLSDGMINDLRRMLVYSDCGVRINLDNIPRSSALKRHTTPDQALRWALSGGEDYELCFTVPKINCAALDVAMSYIGAPFTCIGQIKPSGEGIQFMVHNHPVQYNWYGYDHFQFDGLDYYDSQ</sequence>
<dbReference type="AlphaFoldDB" id="A0A2N4XXM6"/>
<keyword evidence="2" id="KW-0067">ATP-binding</keyword>
<dbReference type="Gene3D" id="3.30.1330.10">
    <property type="entry name" value="PurM-like, N-terminal domain"/>
    <property type="match status" value="1"/>
</dbReference>
<feature type="binding site" evidence="2">
    <location>
        <position position="214"/>
    </location>
    <ligand>
        <name>ATP</name>
        <dbReference type="ChEBI" id="CHEBI:30616"/>
    </ligand>
</feature>
<dbReference type="PANTHER" id="PTHR30270:SF0">
    <property type="entry name" value="THIAMINE-MONOPHOSPHATE KINASE"/>
    <property type="match status" value="1"/>
</dbReference>
<evidence type="ECO:0000256" key="1">
    <source>
        <dbReference type="ARBA" id="ARBA00022977"/>
    </source>
</evidence>
<evidence type="ECO:0000259" key="3">
    <source>
        <dbReference type="Pfam" id="PF00586"/>
    </source>
</evidence>
<reference evidence="5 6" key="1">
    <citation type="submission" date="2017-06" db="EMBL/GenBank/DDBJ databases">
        <title>Metabolic interaction between xylem feeders and their symbionts.</title>
        <authorList>
            <person name="Chouaia B."/>
        </authorList>
    </citation>
    <scope>NUCLEOTIDE SEQUENCE [LARGE SCALE GENOMIC DNA]</scope>
    <source>
        <strain evidence="5 6">Gra</strain>
    </source>
</reference>
<comment type="catalytic activity">
    <reaction evidence="2">
        <text>thiamine phosphate + ATP = thiamine diphosphate + ADP</text>
        <dbReference type="Rhea" id="RHEA:15913"/>
        <dbReference type="ChEBI" id="CHEBI:30616"/>
        <dbReference type="ChEBI" id="CHEBI:37575"/>
        <dbReference type="ChEBI" id="CHEBI:58937"/>
        <dbReference type="ChEBI" id="CHEBI:456216"/>
        <dbReference type="EC" id="2.7.4.16"/>
    </reaction>
</comment>
<feature type="binding site" evidence="2">
    <location>
        <position position="75"/>
    </location>
    <ligand>
        <name>Mg(2+)</name>
        <dbReference type="ChEBI" id="CHEBI:18420"/>
        <label>2</label>
    </ligand>
</feature>
<dbReference type="InterPro" id="IPR036676">
    <property type="entry name" value="PurM-like_C_sf"/>
</dbReference>
<keyword evidence="2" id="KW-0808">Transferase</keyword>
<dbReference type="CDD" id="cd02194">
    <property type="entry name" value="ThiL"/>
    <property type="match status" value="1"/>
</dbReference>
<dbReference type="Pfam" id="PF00586">
    <property type="entry name" value="AIRS"/>
    <property type="match status" value="1"/>
</dbReference>
<feature type="binding site" evidence="2">
    <location>
        <position position="47"/>
    </location>
    <ligand>
        <name>Mg(2+)</name>
        <dbReference type="ChEBI" id="CHEBI:18420"/>
        <label>1</label>
    </ligand>
</feature>
<dbReference type="UniPathway" id="UPA00060">
    <property type="reaction ID" value="UER00142"/>
</dbReference>
<feature type="binding site" evidence="2">
    <location>
        <position position="212"/>
    </location>
    <ligand>
        <name>Mg(2+)</name>
        <dbReference type="ChEBI" id="CHEBI:18420"/>
        <label>3</label>
    </ligand>
</feature>
<comment type="miscellaneous">
    <text evidence="2">Reaction mechanism of ThiL seems to utilize a direct, inline transfer of the gamma-phosphate of ATP to TMP rather than a phosphorylated enzyme intermediate.</text>
</comment>
<feature type="domain" description="PurM-like N-terminal" evidence="3">
    <location>
        <begin position="28"/>
        <end position="138"/>
    </location>
</feature>
<dbReference type="Gene3D" id="3.90.650.10">
    <property type="entry name" value="PurM-like C-terminal domain"/>
    <property type="match status" value="1"/>
</dbReference>
<keyword evidence="1 2" id="KW-0784">Thiamine biosynthesis</keyword>
<dbReference type="GO" id="GO:0009030">
    <property type="term" value="F:thiamine-phosphate kinase activity"/>
    <property type="evidence" value="ECO:0007669"/>
    <property type="project" value="UniProtKB-UniRule"/>
</dbReference>
<comment type="similarity">
    <text evidence="2">Belongs to the thiamine-monophosphate kinase family.</text>
</comment>
<feature type="domain" description="PurM-like C-terminal" evidence="4">
    <location>
        <begin position="153"/>
        <end position="273"/>
    </location>
</feature>
<feature type="binding site" evidence="2">
    <location>
        <position position="122"/>
    </location>
    <ligand>
        <name>Mg(2+)</name>
        <dbReference type="ChEBI" id="CHEBI:18420"/>
        <label>1</label>
    </ligand>
</feature>
<keyword evidence="2" id="KW-0547">Nucleotide-binding</keyword>
<feature type="binding site" evidence="2">
    <location>
        <position position="45"/>
    </location>
    <ligand>
        <name>Mg(2+)</name>
        <dbReference type="ChEBI" id="CHEBI:18420"/>
        <label>4</label>
    </ligand>
</feature>
<feature type="binding site" evidence="2">
    <location>
        <position position="75"/>
    </location>
    <ligand>
        <name>Mg(2+)</name>
        <dbReference type="ChEBI" id="CHEBI:18420"/>
        <label>3</label>
    </ligand>
</feature>
<dbReference type="EMBL" id="NJPO01000009">
    <property type="protein sequence ID" value="PLK59356.1"/>
    <property type="molecule type" value="Genomic_DNA"/>
</dbReference>
<dbReference type="EC" id="2.7.4.16" evidence="2"/>
<dbReference type="SUPFAM" id="SSF55326">
    <property type="entry name" value="PurM N-terminal domain-like"/>
    <property type="match status" value="1"/>
</dbReference>
<protein>
    <recommendedName>
        <fullName evidence="2">Thiamine-monophosphate kinase</fullName>
        <shortName evidence="2">TMP kinase</shortName>
        <shortName evidence="2">Thiamine-phosphate kinase</shortName>
        <ecNumber evidence="2">2.7.4.16</ecNumber>
    </recommendedName>
</protein>
<comment type="caution">
    <text evidence="2">Lacks conserved residue(s) required for the propagation of feature annotation.</text>
</comment>